<reference evidence="2 3" key="1">
    <citation type="journal article" date="2014" name="Genome Biol. Evol.">
        <title>The genome of the myxosporean Thelohanellus kitauei shows adaptations to nutrient acquisition within its fish host.</title>
        <authorList>
            <person name="Yang Y."/>
            <person name="Xiong J."/>
            <person name="Zhou Z."/>
            <person name="Huo F."/>
            <person name="Miao W."/>
            <person name="Ran C."/>
            <person name="Liu Y."/>
            <person name="Zhang J."/>
            <person name="Feng J."/>
            <person name="Wang M."/>
            <person name="Wang M."/>
            <person name="Wang L."/>
            <person name="Yao B."/>
        </authorList>
    </citation>
    <scope>NUCLEOTIDE SEQUENCE [LARGE SCALE GENOMIC DNA]</scope>
    <source>
        <strain evidence="2">Wuqing</strain>
    </source>
</reference>
<dbReference type="AlphaFoldDB" id="A0A0C2NDA9"/>
<proteinExistence type="predicted"/>
<evidence type="ECO:0000256" key="1">
    <source>
        <dbReference type="SAM" id="Phobius"/>
    </source>
</evidence>
<feature type="transmembrane region" description="Helical" evidence="1">
    <location>
        <begin position="21"/>
        <end position="43"/>
    </location>
</feature>
<sequence>MKRFESSSKFLKDKKIHNPKNLFLLSVLLATIVLIGVSILSSLQNLHIFHHGSWNQSLQQTNLSNTTYKYSFQKFCTGRIYRMTECDDEYDSELEEDDIFNFFELQRESFPHIDVMTVPSSFFSDILNGSIDFYLNGLGSIKPFSNYHFVFLIHKYLNIWFLMYVNEKSSAQIIFTPLEGVGHIVQEMKRGIREFRQKRCQKLNIECQNFKTEKVLFVNATYYQTSGLSLLLAIKLCFRFSVDFIPEKIYINHEALNEQIRYYYYRKYRH</sequence>
<keyword evidence="1" id="KW-0812">Transmembrane</keyword>
<keyword evidence="3" id="KW-1185">Reference proteome</keyword>
<dbReference type="EMBL" id="JWZT01001512">
    <property type="protein sequence ID" value="KII71962.1"/>
    <property type="molecule type" value="Genomic_DNA"/>
</dbReference>
<name>A0A0C2NDA9_THEKT</name>
<dbReference type="Proteomes" id="UP000031668">
    <property type="component" value="Unassembled WGS sequence"/>
</dbReference>
<accession>A0A0C2NDA9</accession>
<organism evidence="2 3">
    <name type="scientific">Thelohanellus kitauei</name>
    <name type="common">Myxosporean</name>
    <dbReference type="NCBI Taxonomy" id="669202"/>
    <lineage>
        <taxon>Eukaryota</taxon>
        <taxon>Metazoa</taxon>
        <taxon>Cnidaria</taxon>
        <taxon>Myxozoa</taxon>
        <taxon>Myxosporea</taxon>
        <taxon>Bivalvulida</taxon>
        <taxon>Platysporina</taxon>
        <taxon>Myxobolidae</taxon>
        <taxon>Thelohanellus</taxon>
    </lineage>
</organism>
<keyword evidence="1" id="KW-1133">Transmembrane helix</keyword>
<evidence type="ECO:0000313" key="3">
    <source>
        <dbReference type="Proteomes" id="UP000031668"/>
    </source>
</evidence>
<keyword evidence="1" id="KW-0472">Membrane</keyword>
<comment type="caution">
    <text evidence="2">The sequence shown here is derived from an EMBL/GenBank/DDBJ whole genome shotgun (WGS) entry which is preliminary data.</text>
</comment>
<gene>
    <name evidence="2" type="ORF">RF11_08495</name>
</gene>
<protein>
    <submittedName>
        <fullName evidence="2">Uncharacterized protein</fullName>
    </submittedName>
</protein>
<evidence type="ECO:0000313" key="2">
    <source>
        <dbReference type="EMBL" id="KII71962.1"/>
    </source>
</evidence>